<dbReference type="PROSITE" id="PS50071">
    <property type="entry name" value="HOMEOBOX_2"/>
    <property type="match status" value="1"/>
</dbReference>
<keyword evidence="4 5" id="KW-0539">Nucleus</keyword>
<keyword evidence="3 5" id="KW-0371">Homeobox</keyword>
<dbReference type="InterPro" id="IPR017970">
    <property type="entry name" value="Homeobox_CS"/>
</dbReference>
<evidence type="ECO:0000256" key="5">
    <source>
        <dbReference type="PROSITE-ProRule" id="PRU00108"/>
    </source>
</evidence>
<dbReference type="EMBL" id="JABFTP020000042">
    <property type="protein sequence ID" value="KAL3270509.1"/>
    <property type="molecule type" value="Genomic_DNA"/>
</dbReference>
<dbReference type="GO" id="GO:0003677">
    <property type="term" value="F:DNA binding"/>
    <property type="evidence" value="ECO:0007669"/>
    <property type="project" value="UniProtKB-UniRule"/>
</dbReference>
<feature type="compositionally biased region" description="Polar residues" evidence="7">
    <location>
        <begin position="173"/>
        <end position="194"/>
    </location>
</feature>
<evidence type="ECO:0000313" key="9">
    <source>
        <dbReference type="EMBL" id="KAL3270509.1"/>
    </source>
</evidence>
<dbReference type="Pfam" id="PF00046">
    <property type="entry name" value="Homeodomain"/>
    <property type="match status" value="1"/>
</dbReference>
<dbReference type="Gene3D" id="1.10.10.60">
    <property type="entry name" value="Homeodomain-like"/>
    <property type="match status" value="1"/>
</dbReference>
<dbReference type="InterPro" id="IPR050848">
    <property type="entry name" value="Homeobox_TF"/>
</dbReference>
<evidence type="ECO:0000256" key="1">
    <source>
        <dbReference type="ARBA" id="ARBA00004123"/>
    </source>
</evidence>
<evidence type="ECO:0000313" key="10">
    <source>
        <dbReference type="Proteomes" id="UP001516400"/>
    </source>
</evidence>
<feature type="compositionally biased region" description="Basic and acidic residues" evidence="7">
    <location>
        <begin position="195"/>
        <end position="209"/>
    </location>
</feature>
<organism evidence="9 10">
    <name type="scientific">Cryptolaemus montrouzieri</name>
    <dbReference type="NCBI Taxonomy" id="559131"/>
    <lineage>
        <taxon>Eukaryota</taxon>
        <taxon>Metazoa</taxon>
        <taxon>Ecdysozoa</taxon>
        <taxon>Arthropoda</taxon>
        <taxon>Hexapoda</taxon>
        <taxon>Insecta</taxon>
        <taxon>Pterygota</taxon>
        <taxon>Neoptera</taxon>
        <taxon>Endopterygota</taxon>
        <taxon>Coleoptera</taxon>
        <taxon>Polyphaga</taxon>
        <taxon>Cucujiformia</taxon>
        <taxon>Coccinelloidea</taxon>
        <taxon>Coccinellidae</taxon>
        <taxon>Scymninae</taxon>
        <taxon>Scymnini</taxon>
        <taxon>Cryptolaemus</taxon>
    </lineage>
</organism>
<dbReference type="PROSITE" id="PS00027">
    <property type="entry name" value="HOMEOBOX_1"/>
    <property type="match status" value="1"/>
</dbReference>
<dbReference type="InterPro" id="IPR020479">
    <property type="entry name" value="HD_metazoa"/>
</dbReference>
<dbReference type="SMART" id="SM00389">
    <property type="entry name" value="HOX"/>
    <property type="match status" value="1"/>
</dbReference>
<dbReference type="SUPFAM" id="SSF46689">
    <property type="entry name" value="Homeodomain-like"/>
    <property type="match status" value="1"/>
</dbReference>
<dbReference type="AlphaFoldDB" id="A0ABD2MVT5"/>
<evidence type="ECO:0000256" key="6">
    <source>
        <dbReference type="RuleBase" id="RU000682"/>
    </source>
</evidence>
<evidence type="ECO:0000256" key="3">
    <source>
        <dbReference type="ARBA" id="ARBA00023155"/>
    </source>
</evidence>
<dbReference type="PANTHER" id="PTHR24333:SF8">
    <property type="entry name" value="HOMEOBOX PROTEIN CEH-62"/>
    <property type="match status" value="1"/>
</dbReference>
<comment type="caution">
    <text evidence="9">The sequence shown here is derived from an EMBL/GenBank/DDBJ whole genome shotgun (WGS) entry which is preliminary data.</text>
</comment>
<proteinExistence type="predicted"/>
<dbReference type="PRINTS" id="PR00024">
    <property type="entry name" value="HOMEOBOX"/>
</dbReference>
<sequence length="242" mass="27086">MFRCPPKENDDKFRWLEKKKSCGFLQVTNAANFAPAYPTPDPQHGYIQVMGALNACLGEPYKAITDPYFFSQTIPGFHPLFGSAASELSLNALKSCRRRKARTVFTDQQLAGLEKRFSVQRYLSTPERVELAGALSLTETQVKTWFQNRRMKHKKQARKTRDDPSSRTRSLEDSTNAAMSADNLDTSSKQLRSQGTDRKPQDGLGKHLDVSVSSDEDDQDDVHSDIDIVGEEVSFPCCGGDT</sequence>
<evidence type="ECO:0000256" key="7">
    <source>
        <dbReference type="SAM" id="MobiDB-lite"/>
    </source>
</evidence>
<comment type="subcellular location">
    <subcellularLocation>
        <location evidence="1 5 6">Nucleus</location>
    </subcellularLocation>
</comment>
<dbReference type="Proteomes" id="UP001516400">
    <property type="component" value="Unassembled WGS sequence"/>
</dbReference>
<dbReference type="InterPro" id="IPR001356">
    <property type="entry name" value="HD"/>
</dbReference>
<evidence type="ECO:0000256" key="2">
    <source>
        <dbReference type="ARBA" id="ARBA00023125"/>
    </source>
</evidence>
<protein>
    <recommendedName>
        <fullName evidence="8">Homeobox domain-containing protein</fullName>
    </recommendedName>
</protein>
<gene>
    <name evidence="9" type="ORF">HHI36_021049</name>
</gene>
<feature type="region of interest" description="Disordered" evidence="7">
    <location>
        <begin position="148"/>
        <end position="228"/>
    </location>
</feature>
<dbReference type="FunFam" id="1.10.10.60:FF:000373">
    <property type="entry name" value="Blast:Brain-specific homeobox protein"/>
    <property type="match status" value="1"/>
</dbReference>
<dbReference type="CDD" id="cd00086">
    <property type="entry name" value="homeodomain"/>
    <property type="match status" value="1"/>
</dbReference>
<feature type="domain" description="Homeobox" evidence="8">
    <location>
        <begin position="96"/>
        <end position="156"/>
    </location>
</feature>
<evidence type="ECO:0000259" key="8">
    <source>
        <dbReference type="PROSITE" id="PS50071"/>
    </source>
</evidence>
<feature type="compositionally biased region" description="Basic and acidic residues" evidence="7">
    <location>
        <begin position="159"/>
        <end position="172"/>
    </location>
</feature>
<name>A0ABD2MVT5_9CUCU</name>
<dbReference type="GO" id="GO:0005634">
    <property type="term" value="C:nucleus"/>
    <property type="evidence" value="ECO:0007669"/>
    <property type="project" value="UniProtKB-SubCell"/>
</dbReference>
<accession>A0ABD2MVT5</accession>
<keyword evidence="10" id="KW-1185">Reference proteome</keyword>
<feature type="DNA-binding region" description="Homeobox" evidence="5">
    <location>
        <begin position="98"/>
        <end position="157"/>
    </location>
</feature>
<dbReference type="InterPro" id="IPR009057">
    <property type="entry name" value="Homeodomain-like_sf"/>
</dbReference>
<reference evidence="9 10" key="1">
    <citation type="journal article" date="2021" name="BMC Biol.">
        <title>Horizontally acquired antibacterial genes associated with adaptive radiation of ladybird beetles.</title>
        <authorList>
            <person name="Li H.S."/>
            <person name="Tang X.F."/>
            <person name="Huang Y.H."/>
            <person name="Xu Z.Y."/>
            <person name="Chen M.L."/>
            <person name="Du X.Y."/>
            <person name="Qiu B.Y."/>
            <person name="Chen P.T."/>
            <person name="Zhang W."/>
            <person name="Slipinski A."/>
            <person name="Escalona H.E."/>
            <person name="Waterhouse R.M."/>
            <person name="Zwick A."/>
            <person name="Pang H."/>
        </authorList>
    </citation>
    <scope>NUCLEOTIDE SEQUENCE [LARGE SCALE GENOMIC DNA]</scope>
    <source>
        <strain evidence="9">SYSU2018</strain>
    </source>
</reference>
<dbReference type="PANTHER" id="PTHR24333">
    <property type="entry name" value="HOMEO BOX HB9 LIKE A-RELATED"/>
    <property type="match status" value="1"/>
</dbReference>
<keyword evidence="2 5" id="KW-0238">DNA-binding</keyword>
<evidence type="ECO:0000256" key="4">
    <source>
        <dbReference type="ARBA" id="ARBA00023242"/>
    </source>
</evidence>
<feature type="compositionally biased region" description="Basic residues" evidence="7">
    <location>
        <begin position="149"/>
        <end position="158"/>
    </location>
</feature>